<dbReference type="InterPro" id="IPR046450">
    <property type="entry name" value="PA_dom_sf"/>
</dbReference>
<dbReference type="PROSITE" id="PS00136">
    <property type="entry name" value="SUBTILASE_ASP"/>
    <property type="match status" value="1"/>
</dbReference>
<dbReference type="PROSITE" id="PS00137">
    <property type="entry name" value="SUBTILASE_HIS"/>
    <property type="match status" value="1"/>
</dbReference>
<dbReference type="InterPro" id="IPR003137">
    <property type="entry name" value="PA_domain"/>
</dbReference>
<protein>
    <recommendedName>
        <fullName evidence="12">Dystroglycan-type cadherin-like domain-containing protein</fullName>
    </recommendedName>
</protein>
<dbReference type="CDD" id="cd04852">
    <property type="entry name" value="Peptidases_S8_3"/>
    <property type="match status" value="1"/>
</dbReference>
<dbReference type="Gene3D" id="2.60.40.10">
    <property type="entry name" value="Immunoglobulins"/>
    <property type="match status" value="1"/>
</dbReference>
<dbReference type="PROSITE" id="PS51892">
    <property type="entry name" value="SUBTILASE"/>
    <property type="match status" value="1"/>
</dbReference>
<keyword evidence="4 9" id="KW-0645">Protease</keyword>
<dbReference type="PANTHER" id="PTHR10795">
    <property type="entry name" value="PROPROTEIN CONVERTASE SUBTILISIN/KEXIN"/>
    <property type="match status" value="1"/>
</dbReference>
<dbReference type="InterPro" id="IPR036852">
    <property type="entry name" value="Peptidase_S8/S53_dom_sf"/>
</dbReference>
<dbReference type="InterPro" id="IPR045051">
    <property type="entry name" value="SBT"/>
</dbReference>
<comment type="subcellular location">
    <subcellularLocation>
        <location evidence="1">Secreted</location>
    </subcellularLocation>
</comment>
<dbReference type="InterPro" id="IPR013783">
    <property type="entry name" value="Ig-like_fold"/>
</dbReference>
<evidence type="ECO:0000256" key="6">
    <source>
        <dbReference type="ARBA" id="ARBA00022801"/>
    </source>
</evidence>
<gene>
    <name evidence="13" type="ORF">theurythT_11300</name>
</gene>
<evidence type="ECO:0000256" key="2">
    <source>
        <dbReference type="ARBA" id="ARBA00011073"/>
    </source>
</evidence>
<evidence type="ECO:0000256" key="1">
    <source>
        <dbReference type="ARBA" id="ARBA00004613"/>
    </source>
</evidence>
<dbReference type="SMART" id="SM00736">
    <property type="entry name" value="CADG"/>
    <property type="match status" value="1"/>
</dbReference>
<dbReference type="Pfam" id="PF05922">
    <property type="entry name" value="Inhibitor_I9"/>
    <property type="match status" value="1"/>
</dbReference>
<name>A0ABQ6H0G5_9GAMM</name>
<evidence type="ECO:0000256" key="4">
    <source>
        <dbReference type="ARBA" id="ARBA00022670"/>
    </source>
</evidence>
<evidence type="ECO:0000256" key="9">
    <source>
        <dbReference type="PROSITE-ProRule" id="PRU01240"/>
    </source>
</evidence>
<keyword evidence="14" id="KW-1185">Reference proteome</keyword>
<evidence type="ECO:0000256" key="11">
    <source>
        <dbReference type="SAM" id="SignalP"/>
    </source>
</evidence>
<feature type="active site" description="Charge relay system" evidence="9">
    <location>
        <position position="622"/>
    </location>
</feature>
<evidence type="ECO:0000313" key="13">
    <source>
        <dbReference type="EMBL" id="GLX81678.1"/>
    </source>
</evidence>
<sequence length="1190" mass="126253">MNFKVSYIAMIAAGALSTSINAATDDARATHQINPTKEKIKMMRADKARSDSLYFVQFTDSPLANYSGDLKGYTATSIAANSANVTKNGVLNTKSASSIQYKSYLKNKQDTFALKAKRILGRDFSPKHNYQTVLNAVAVELTPAEAALLSKQKEVRAVQKAGMHYLHTASGPEFIGAKNVWAGVAEHIGTKGEGTIVGIIDTGINAYHPSFADVGGDGYDHTNPLGEGVYLGDCQTYPKFCNDKLIGIISYPEIINSYPEVINNDIEEIDEKVLIGYDFQGHGSHVASTAAGNILNDVDLYMSLEDDIGTIARKTEFKLDSMSGVAPHANIVSYQVCDVSSGCYTELTVKAVEHAIDNSINVLNYSVGGSPRSPWESLDALAFLNAREAGIHVATSAGNAGPEASTIGSPGNAPWITTVAAYTHDQSFTDKTIEGFSGGDSTPNAMTGQGATDGYTGTVVLAEDFGDAQCLTPFEEGTFNGEIVVCERGEIARVRKGLNVKEGGAGGLILINIEGGSATVNADTHLLPAIHVNATDGKTIVDWLSSGTDHTATITGAEITKDETLGDIAGYFTSRGPNEPYTNIFSPDIAGPGVDIYAAMADDAPFTEDAQTAPYSTMSGTSMSSPHVAGALALIYSVHPDWTPAQAQSAIMSTAHKLTYTDDGGDGELLRSDFFAQGAGSIRVNNAINAGLLLDISIDEYLATDPYLNGDPRTLNSTSMVDNECVTSCSWTRTVTATKDATWTASYELLNPGFELEVSPATFTLKAGESQELTITASSNVNLVDEWVHGYVDLTPSDSSISNAHFQATIAFKAGIVVNRVTGDVNNVTNEIVIEDVVTSGSSDLQTKGFGLFKAQDFSGQARASSNTSEKDSPTSNMDNLFVTETIVRPYTKRLVVKITDTTAPDMDLFVGIDEDGDGLPNGLEMFYSLVCISGHVDSNEECIIETPIAGNYWIFAHNYTGIEAGEVDDVTIEVAHITYTDDASFDIDAPIQVVADEAFDVNLTINGYLTASEESKALEANKKYYGLLEMGSTAELKRNIGSTLIELTSFENEEINLAPEVVGSISDVDTQLTDSGNVALNVDISGVFSDPESDVLTYSVSGIDGLSVSDEMISGTLTEVGSFEVIVTASDGANQASTSFAVNVEAAPIVVTPPTVTPPTSSPSSGGGSLGYFVLLFLSLASYRLRKTK</sequence>
<keyword evidence="8" id="KW-0325">Glycoprotein</keyword>
<evidence type="ECO:0000256" key="5">
    <source>
        <dbReference type="ARBA" id="ARBA00022729"/>
    </source>
</evidence>
<dbReference type="InterPro" id="IPR023828">
    <property type="entry name" value="Peptidase_S8_Ser-AS"/>
</dbReference>
<dbReference type="PROSITE" id="PS00138">
    <property type="entry name" value="SUBTILASE_SER"/>
    <property type="match status" value="1"/>
</dbReference>
<evidence type="ECO:0000256" key="10">
    <source>
        <dbReference type="RuleBase" id="RU003355"/>
    </source>
</evidence>
<keyword evidence="6 9" id="KW-0378">Hydrolase</keyword>
<dbReference type="Pfam" id="PF00082">
    <property type="entry name" value="Peptidase_S8"/>
    <property type="match status" value="1"/>
</dbReference>
<dbReference type="InterPro" id="IPR006644">
    <property type="entry name" value="Cadg"/>
</dbReference>
<evidence type="ECO:0000313" key="14">
    <source>
        <dbReference type="Proteomes" id="UP001157133"/>
    </source>
</evidence>
<dbReference type="PRINTS" id="PR00723">
    <property type="entry name" value="SUBTILISIN"/>
</dbReference>
<dbReference type="Proteomes" id="UP001157133">
    <property type="component" value="Unassembled WGS sequence"/>
</dbReference>
<dbReference type="InterPro" id="IPR000209">
    <property type="entry name" value="Peptidase_S8/S53_dom"/>
</dbReference>
<dbReference type="InterPro" id="IPR034197">
    <property type="entry name" value="Peptidases_S8_3"/>
</dbReference>
<feature type="active site" description="Charge relay system" evidence="9">
    <location>
        <position position="201"/>
    </location>
</feature>
<feature type="chain" id="PRO_5045827856" description="Dystroglycan-type cadherin-like domain-containing protein" evidence="11">
    <location>
        <begin position="23"/>
        <end position="1190"/>
    </location>
</feature>
<feature type="active site" description="Charge relay system" evidence="9">
    <location>
        <position position="282"/>
    </location>
</feature>
<dbReference type="Gene3D" id="3.50.30.30">
    <property type="match status" value="1"/>
</dbReference>
<dbReference type="EMBL" id="BSSU01000005">
    <property type="protein sequence ID" value="GLX81678.1"/>
    <property type="molecule type" value="Genomic_DNA"/>
</dbReference>
<feature type="signal peptide" evidence="11">
    <location>
        <begin position="1"/>
        <end position="22"/>
    </location>
</feature>
<dbReference type="InterPro" id="IPR041469">
    <property type="entry name" value="Subtilisin-like_FN3"/>
</dbReference>
<dbReference type="SUPFAM" id="SSF52743">
    <property type="entry name" value="Subtilisin-like"/>
    <property type="match status" value="1"/>
</dbReference>
<dbReference type="Pfam" id="PF17766">
    <property type="entry name" value="fn3_6"/>
    <property type="match status" value="1"/>
</dbReference>
<dbReference type="Pfam" id="PF02225">
    <property type="entry name" value="PA"/>
    <property type="match status" value="1"/>
</dbReference>
<dbReference type="InterPro" id="IPR023827">
    <property type="entry name" value="Peptidase_S8_Asp-AS"/>
</dbReference>
<accession>A0ABQ6H0G5</accession>
<keyword evidence="3" id="KW-0964">Secreted</keyword>
<keyword evidence="7 9" id="KW-0720">Serine protease</keyword>
<feature type="domain" description="Dystroglycan-type cadherin-like" evidence="12">
    <location>
        <begin position="1061"/>
        <end position="1154"/>
    </location>
</feature>
<dbReference type="Gene3D" id="3.40.50.200">
    <property type="entry name" value="Peptidase S8/S53 domain"/>
    <property type="match status" value="1"/>
</dbReference>
<dbReference type="InterPro" id="IPR015500">
    <property type="entry name" value="Peptidase_S8_subtilisin-rel"/>
</dbReference>
<dbReference type="SUPFAM" id="SSF52025">
    <property type="entry name" value="PA domain"/>
    <property type="match status" value="1"/>
</dbReference>
<evidence type="ECO:0000256" key="8">
    <source>
        <dbReference type="ARBA" id="ARBA00023180"/>
    </source>
</evidence>
<keyword evidence="5 11" id="KW-0732">Signal</keyword>
<dbReference type="CDD" id="cd02120">
    <property type="entry name" value="PA_subtilisin_like"/>
    <property type="match status" value="1"/>
</dbReference>
<comment type="similarity">
    <text evidence="2 9 10">Belongs to the peptidase S8 family.</text>
</comment>
<comment type="caution">
    <text evidence="13">The sequence shown here is derived from an EMBL/GenBank/DDBJ whole genome shotgun (WGS) entry which is preliminary data.</text>
</comment>
<proteinExistence type="inferred from homology"/>
<reference evidence="13 14" key="1">
    <citation type="submission" date="2023-03" db="EMBL/GenBank/DDBJ databases">
        <title>Draft genome sequence of Thalassotalea eurytherma JCM 18482T.</title>
        <authorList>
            <person name="Sawabe T."/>
        </authorList>
    </citation>
    <scope>NUCLEOTIDE SEQUENCE [LARGE SCALE GENOMIC DNA]</scope>
    <source>
        <strain evidence="13 14">JCM 18482</strain>
    </source>
</reference>
<organism evidence="13 14">
    <name type="scientific">Thalassotalea eurytherma</name>
    <dbReference type="NCBI Taxonomy" id="1144278"/>
    <lineage>
        <taxon>Bacteria</taxon>
        <taxon>Pseudomonadati</taxon>
        <taxon>Pseudomonadota</taxon>
        <taxon>Gammaproteobacteria</taxon>
        <taxon>Alteromonadales</taxon>
        <taxon>Colwelliaceae</taxon>
        <taxon>Thalassotalea</taxon>
    </lineage>
</organism>
<evidence type="ECO:0000256" key="3">
    <source>
        <dbReference type="ARBA" id="ARBA00022525"/>
    </source>
</evidence>
<dbReference type="InterPro" id="IPR010259">
    <property type="entry name" value="S8pro/Inhibitor_I9"/>
</dbReference>
<dbReference type="InterPro" id="IPR022398">
    <property type="entry name" value="Peptidase_S8_His-AS"/>
</dbReference>
<evidence type="ECO:0000259" key="12">
    <source>
        <dbReference type="SMART" id="SM00736"/>
    </source>
</evidence>
<dbReference type="RefSeq" id="WP_284207019.1">
    <property type="nucleotide sequence ID" value="NZ_BSSU01000005.1"/>
</dbReference>
<evidence type="ECO:0000256" key="7">
    <source>
        <dbReference type="ARBA" id="ARBA00022825"/>
    </source>
</evidence>